<keyword evidence="3" id="KW-1185">Reference proteome</keyword>
<feature type="region of interest" description="Disordered" evidence="1">
    <location>
        <begin position="30"/>
        <end position="95"/>
    </location>
</feature>
<accession>A0AAD2GT46</accession>
<dbReference type="EMBL" id="CAVNYO010000002">
    <property type="protein sequence ID" value="CAK5261933.1"/>
    <property type="molecule type" value="Genomic_DNA"/>
</dbReference>
<proteinExistence type="predicted"/>
<gene>
    <name evidence="2" type="ORF">MYCIT1_LOCUS252</name>
</gene>
<dbReference type="AlphaFoldDB" id="A0AAD2GT46"/>
<feature type="compositionally biased region" description="Low complexity" evidence="1">
    <location>
        <begin position="32"/>
        <end position="45"/>
    </location>
</feature>
<reference evidence="2" key="1">
    <citation type="submission" date="2023-11" db="EMBL/GenBank/DDBJ databases">
        <authorList>
            <person name="De Vega J J."/>
            <person name="De Vega J J."/>
        </authorList>
    </citation>
    <scope>NUCLEOTIDE SEQUENCE</scope>
</reference>
<evidence type="ECO:0000313" key="3">
    <source>
        <dbReference type="Proteomes" id="UP001295794"/>
    </source>
</evidence>
<evidence type="ECO:0000256" key="1">
    <source>
        <dbReference type="SAM" id="MobiDB-lite"/>
    </source>
</evidence>
<sequence length="348" mass="37313">MDGNCDLRLTPPSSSNRILAYLDRDLPPLPPAQDAVAAAAADSPPRSVKVRGYNQTPGPPLRITFPVIAPGPRSSSLPSGSRNGLVGPPKRLRPAKPNLRIDLTQSPFRPIVASPLIGEVSPVSSQSDCSHLSTPILPPSAAISLETRLSPSSPPRRTISLSSIIRHVQDKSRPGSRICKRMGPTTSTPIISRGSDPPRGIQVTIERDVYVTVSSPPCSGCTSDEMVSRLCPDAVFCESPVAGSAGKVDDGASFADEDDDDGFVFYRPVISTPRRLRLPSSRAELVARSDSADLEIRRVTIDGRLRAASDSVVSKTPSRIQLPLRRKRYTCNRPQSQLVPAGPRSLGR</sequence>
<feature type="compositionally biased region" description="Low complexity" evidence="1">
    <location>
        <begin position="70"/>
        <end position="85"/>
    </location>
</feature>
<comment type="caution">
    <text evidence="2">The sequence shown here is derived from an EMBL/GenBank/DDBJ whole genome shotgun (WGS) entry which is preliminary data.</text>
</comment>
<evidence type="ECO:0000313" key="2">
    <source>
        <dbReference type="EMBL" id="CAK5261933.1"/>
    </source>
</evidence>
<name>A0AAD2GT46_9AGAR</name>
<organism evidence="2 3">
    <name type="scientific">Mycena citricolor</name>
    <dbReference type="NCBI Taxonomy" id="2018698"/>
    <lineage>
        <taxon>Eukaryota</taxon>
        <taxon>Fungi</taxon>
        <taxon>Dikarya</taxon>
        <taxon>Basidiomycota</taxon>
        <taxon>Agaricomycotina</taxon>
        <taxon>Agaricomycetes</taxon>
        <taxon>Agaricomycetidae</taxon>
        <taxon>Agaricales</taxon>
        <taxon>Marasmiineae</taxon>
        <taxon>Mycenaceae</taxon>
        <taxon>Mycena</taxon>
    </lineage>
</organism>
<protein>
    <submittedName>
        <fullName evidence="2">Uncharacterized protein</fullName>
    </submittedName>
</protein>
<feature type="region of interest" description="Disordered" evidence="1">
    <location>
        <begin position="172"/>
        <end position="199"/>
    </location>
</feature>
<dbReference type="Proteomes" id="UP001295794">
    <property type="component" value="Unassembled WGS sequence"/>
</dbReference>